<dbReference type="PROSITE" id="PS00041">
    <property type="entry name" value="HTH_ARAC_FAMILY_1"/>
    <property type="match status" value="1"/>
</dbReference>
<dbReference type="InterPro" id="IPR018062">
    <property type="entry name" value="HTH_AraC-typ_CS"/>
</dbReference>
<dbReference type="SMART" id="SM00342">
    <property type="entry name" value="HTH_ARAC"/>
    <property type="match status" value="1"/>
</dbReference>
<feature type="transmembrane region" description="Helical" evidence="4">
    <location>
        <begin position="75"/>
        <end position="96"/>
    </location>
</feature>
<keyword evidence="2" id="KW-0238">DNA-binding</keyword>
<dbReference type="AlphaFoldDB" id="A0A2D0NEU1"/>
<keyword evidence="4" id="KW-0472">Membrane</keyword>
<feature type="transmembrane region" description="Helical" evidence="4">
    <location>
        <begin position="161"/>
        <end position="181"/>
    </location>
</feature>
<dbReference type="Pfam" id="PF12833">
    <property type="entry name" value="HTH_18"/>
    <property type="match status" value="1"/>
</dbReference>
<dbReference type="RefSeq" id="WP_099149733.1">
    <property type="nucleotide sequence ID" value="NZ_PDUD01000014.1"/>
</dbReference>
<comment type="caution">
    <text evidence="6">The sequence shown here is derived from an EMBL/GenBank/DDBJ whole genome shotgun (WGS) entry which is preliminary data.</text>
</comment>
<feature type="transmembrane region" description="Helical" evidence="4">
    <location>
        <begin position="40"/>
        <end position="63"/>
    </location>
</feature>
<gene>
    <name evidence="6" type="ORF">CRP01_09215</name>
</gene>
<keyword evidence="4" id="KW-0812">Transmembrane</keyword>
<evidence type="ECO:0000256" key="3">
    <source>
        <dbReference type="ARBA" id="ARBA00023163"/>
    </source>
</evidence>
<keyword evidence="3" id="KW-0804">Transcription</keyword>
<name>A0A2D0NEU1_FLAN2</name>
<feature type="transmembrane region" description="Helical" evidence="4">
    <location>
        <begin position="235"/>
        <end position="254"/>
    </location>
</feature>
<keyword evidence="1" id="KW-0805">Transcription regulation</keyword>
<dbReference type="Gene3D" id="1.10.10.60">
    <property type="entry name" value="Homeodomain-like"/>
    <property type="match status" value="2"/>
</dbReference>
<dbReference type="GO" id="GO:0043565">
    <property type="term" value="F:sequence-specific DNA binding"/>
    <property type="evidence" value="ECO:0007669"/>
    <property type="project" value="InterPro"/>
</dbReference>
<protein>
    <submittedName>
        <fullName evidence="6">AraC family transcriptional regulator</fullName>
    </submittedName>
</protein>
<keyword evidence="7" id="KW-1185">Reference proteome</keyword>
<evidence type="ECO:0000256" key="1">
    <source>
        <dbReference type="ARBA" id="ARBA00023015"/>
    </source>
</evidence>
<dbReference type="EMBL" id="PDUD01000014">
    <property type="protein sequence ID" value="PHN06890.1"/>
    <property type="molecule type" value="Genomic_DNA"/>
</dbReference>
<dbReference type="SUPFAM" id="SSF46689">
    <property type="entry name" value="Homeodomain-like"/>
    <property type="match status" value="1"/>
</dbReference>
<dbReference type="PANTHER" id="PTHR43280:SF29">
    <property type="entry name" value="ARAC-FAMILY TRANSCRIPTIONAL REGULATOR"/>
    <property type="match status" value="1"/>
</dbReference>
<proteinExistence type="predicted"/>
<dbReference type="PANTHER" id="PTHR43280">
    <property type="entry name" value="ARAC-FAMILY TRANSCRIPTIONAL REGULATOR"/>
    <property type="match status" value="1"/>
</dbReference>
<dbReference type="GO" id="GO:0003700">
    <property type="term" value="F:DNA-binding transcription factor activity"/>
    <property type="evidence" value="ECO:0007669"/>
    <property type="project" value="InterPro"/>
</dbReference>
<evidence type="ECO:0000313" key="7">
    <source>
        <dbReference type="Proteomes" id="UP000223913"/>
    </source>
</evidence>
<feature type="transmembrane region" description="Helical" evidence="4">
    <location>
        <begin position="108"/>
        <end position="127"/>
    </location>
</feature>
<feature type="domain" description="HTH araC/xylS-type" evidence="5">
    <location>
        <begin position="288"/>
        <end position="390"/>
    </location>
</feature>
<feature type="transmembrane region" description="Helical" evidence="4">
    <location>
        <begin position="202"/>
        <end position="223"/>
    </location>
</feature>
<keyword evidence="4" id="KW-1133">Transmembrane helix</keyword>
<sequence length="390" mass="45462">MPFFQFNQYSAPLLIGFVQGIVFAGLLWRRARRNDRLSDRLMAGLLLLCSAHIAQYMLGFGGWYDAHDTRSTFMFYFPFHNYLLLGPTLYFYFLSLTNHSFRFHRKDILHFIPGLLWVGLFTAGFLYDVVFRHWIMGEVLPDFFQTRGVIGVFMQGTIRDIFNVLGFISFYAYLIFTVRLYRRYQEYIIDHFSDTEPIRHNWLRNVLYTLISGLTVLWIFQVLSVFVDFSYVQFWNSHLVVAIMIYVVAVSAYISTGQILPQLAFEPDSTTPPAPEPETTAELSHWTSKLEAWMATEKPYLNPNLTLSELARQLQTNTSVLSRVINQGFQQNFNDFINSYRVEAVKERLERGDHLQLTLLSIALDCGFNSKATFNRAFKKFTGKSPREMT</sequence>
<dbReference type="InterPro" id="IPR018060">
    <property type="entry name" value="HTH_AraC"/>
</dbReference>
<dbReference type="Proteomes" id="UP000223913">
    <property type="component" value="Unassembled WGS sequence"/>
</dbReference>
<dbReference type="PROSITE" id="PS01124">
    <property type="entry name" value="HTH_ARAC_FAMILY_2"/>
    <property type="match status" value="1"/>
</dbReference>
<evidence type="ECO:0000256" key="2">
    <source>
        <dbReference type="ARBA" id="ARBA00023125"/>
    </source>
</evidence>
<organism evidence="6 7">
    <name type="scientific">Flavilitoribacter nigricans (strain ATCC 23147 / DSM 23189 / NBRC 102662 / NCIMB 1420 / SS-2)</name>
    <name type="common">Lewinella nigricans</name>
    <dbReference type="NCBI Taxonomy" id="1122177"/>
    <lineage>
        <taxon>Bacteria</taxon>
        <taxon>Pseudomonadati</taxon>
        <taxon>Bacteroidota</taxon>
        <taxon>Saprospiria</taxon>
        <taxon>Saprospirales</taxon>
        <taxon>Lewinellaceae</taxon>
        <taxon>Flavilitoribacter</taxon>
    </lineage>
</organism>
<reference evidence="6 7" key="1">
    <citation type="submission" date="2017-10" db="EMBL/GenBank/DDBJ databases">
        <title>The draft genome sequence of Lewinella nigricans NBRC 102662.</title>
        <authorList>
            <person name="Wang K."/>
        </authorList>
    </citation>
    <scope>NUCLEOTIDE SEQUENCE [LARGE SCALE GENOMIC DNA]</scope>
    <source>
        <strain evidence="6 7">NBRC 102662</strain>
    </source>
</reference>
<dbReference type="InterPro" id="IPR009057">
    <property type="entry name" value="Homeodomain-like_sf"/>
</dbReference>
<evidence type="ECO:0000256" key="4">
    <source>
        <dbReference type="SAM" id="Phobius"/>
    </source>
</evidence>
<accession>A0A2D0NEU1</accession>
<feature type="transmembrane region" description="Helical" evidence="4">
    <location>
        <begin position="6"/>
        <end position="28"/>
    </location>
</feature>
<evidence type="ECO:0000259" key="5">
    <source>
        <dbReference type="PROSITE" id="PS01124"/>
    </source>
</evidence>
<evidence type="ECO:0000313" key="6">
    <source>
        <dbReference type="EMBL" id="PHN06890.1"/>
    </source>
</evidence>
<dbReference type="OrthoDB" id="9779074at2"/>